<name>A0A3P6TZV3_LITSI</name>
<keyword evidence="8" id="KW-0812">Transmembrane</keyword>
<dbReference type="STRING" id="42156.A0A3P6TZV3"/>
<evidence type="ECO:0000256" key="7">
    <source>
        <dbReference type="ARBA" id="ARBA00047804"/>
    </source>
</evidence>
<evidence type="ECO:0000256" key="1">
    <source>
        <dbReference type="ARBA" id="ARBA00012612"/>
    </source>
</evidence>
<keyword evidence="4" id="KW-0520">NAD</keyword>
<dbReference type="OMA" id="WFATHYV"/>
<comment type="catalytic activity">
    <reaction evidence="6">
        <text>[protein]-dithiol + NAD(+) = [protein]-disulfide + NADH + H(+)</text>
        <dbReference type="Rhea" id="RHEA:18749"/>
        <dbReference type="Rhea" id="RHEA-COMP:10593"/>
        <dbReference type="Rhea" id="RHEA-COMP:10594"/>
        <dbReference type="ChEBI" id="CHEBI:15378"/>
        <dbReference type="ChEBI" id="CHEBI:29950"/>
        <dbReference type="ChEBI" id="CHEBI:50058"/>
        <dbReference type="ChEBI" id="CHEBI:57540"/>
        <dbReference type="ChEBI" id="CHEBI:57945"/>
        <dbReference type="EC" id="1.8.1.8"/>
    </reaction>
</comment>
<accession>A0A3P6TZV3</accession>
<dbReference type="EC" id="1.8.1.8" evidence="1"/>
<evidence type="ECO:0000256" key="2">
    <source>
        <dbReference type="ARBA" id="ARBA00022737"/>
    </source>
</evidence>
<organism evidence="10 11">
    <name type="scientific">Litomosoides sigmodontis</name>
    <name type="common">Filarial nematode worm</name>
    <dbReference type="NCBI Taxonomy" id="42156"/>
    <lineage>
        <taxon>Eukaryota</taxon>
        <taxon>Metazoa</taxon>
        <taxon>Ecdysozoa</taxon>
        <taxon>Nematoda</taxon>
        <taxon>Chromadorea</taxon>
        <taxon>Rhabditida</taxon>
        <taxon>Spirurina</taxon>
        <taxon>Spiruromorpha</taxon>
        <taxon>Filarioidea</taxon>
        <taxon>Onchocercidae</taxon>
        <taxon>Litomosoides</taxon>
    </lineage>
</organism>
<dbReference type="EMBL" id="UYRX01000598">
    <property type="protein sequence ID" value="VDK84340.1"/>
    <property type="molecule type" value="Genomic_DNA"/>
</dbReference>
<keyword evidence="3" id="KW-0560">Oxidoreductase</keyword>
<dbReference type="GO" id="GO:0047134">
    <property type="term" value="F:protein-disulfide reductase [NAD(P)H] activity"/>
    <property type="evidence" value="ECO:0007669"/>
    <property type="project" value="UniProtKB-EC"/>
</dbReference>
<dbReference type="AlphaFoldDB" id="A0A3P6TZV3"/>
<evidence type="ECO:0000256" key="5">
    <source>
        <dbReference type="ARBA" id="ARBA00025782"/>
    </source>
</evidence>
<keyword evidence="2" id="KW-0677">Repeat</keyword>
<evidence type="ECO:0000259" key="9">
    <source>
        <dbReference type="PROSITE" id="PS51352"/>
    </source>
</evidence>
<feature type="transmembrane region" description="Helical" evidence="8">
    <location>
        <begin position="150"/>
        <end position="171"/>
    </location>
</feature>
<dbReference type="InterPro" id="IPR012336">
    <property type="entry name" value="Thioredoxin-like_fold"/>
</dbReference>
<keyword evidence="8" id="KW-1133">Transmembrane helix</keyword>
<dbReference type="InterPro" id="IPR013766">
    <property type="entry name" value="Thioredoxin_domain"/>
</dbReference>
<dbReference type="Gene3D" id="3.40.30.10">
    <property type="entry name" value="Glutaredoxin"/>
    <property type="match status" value="1"/>
</dbReference>
<keyword evidence="11" id="KW-1185">Reference proteome</keyword>
<gene>
    <name evidence="10" type="ORF">NLS_LOCUS6609</name>
</gene>
<comment type="catalytic activity">
    <reaction evidence="7">
        <text>[protein]-dithiol + NADP(+) = [protein]-disulfide + NADPH + H(+)</text>
        <dbReference type="Rhea" id="RHEA:18753"/>
        <dbReference type="Rhea" id="RHEA-COMP:10593"/>
        <dbReference type="Rhea" id="RHEA-COMP:10594"/>
        <dbReference type="ChEBI" id="CHEBI:15378"/>
        <dbReference type="ChEBI" id="CHEBI:29950"/>
        <dbReference type="ChEBI" id="CHEBI:50058"/>
        <dbReference type="ChEBI" id="CHEBI:57783"/>
        <dbReference type="ChEBI" id="CHEBI:58349"/>
        <dbReference type="EC" id="1.8.1.8"/>
    </reaction>
</comment>
<dbReference type="PANTHER" id="PTHR13871:SF18">
    <property type="entry name" value="THIOREDOXIN DOMAIN-CONTAINING PROTEIN"/>
    <property type="match status" value="1"/>
</dbReference>
<evidence type="ECO:0000313" key="11">
    <source>
        <dbReference type="Proteomes" id="UP000277928"/>
    </source>
</evidence>
<evidence type="ECO:0000313" key="10">
    <source>
        <dbReference type="EMBL" id="VDK84340.1"/>
    </source>
</evidence>
<dbReference type="InterPro" id="IPR017937">
    <property type="entry name" value="Thioredoxin_CS"/>
</dbReference>
<proteinExistence type="inferred from homology"/>
<evidence type="ECO:0000256" key="6">
    <source>
        <dbReference type="ARBA" id="ARBA00047388"/>
    </source>
</evidence>
<dbReference type="Pfam" id="PF13905">
    <property type="entry name" value="Thioredoxin_8"/>
    <property type="match status" value="1"/>
</dbReference>
<evidence type="ECO:0000256" key="3">
    <source>
        <dbReference type="ARBA" id="ARBA00023002"/>
    </source>
</evidence>
<sequence length="233" mass="26863">MLLAQARRLNFSRCYAAGAQFLKDVPLTRRNGETVKVDDLKNKAIILYFSSGWCGHCRLFTPKLKKWYEEAAKDENIEIVWISRDREAKHQLDYYNKALPNVPYIPFGDKHIPEFLKKYDVKTIPAAKLVDNNGEVVDQEVRNKVQVPHYMTLVLIMYSYCSLMVYGGTFVKNIRTYLINSVGDTTTVTFIDMPSWFATHYVENVYMTSIMNSVDFLDKDVQRIKSSCLVAGS</sequence>
<keyword evidence="8" id="KW-0472">Membrane</keyword>
<dbReference type="OrthoDB" id="189920at2759"/>
<dbReference type="PROSITE" id="PS51352">
    <property type="entry name" value="THIOREDOXIN_2"/>
    <property type="match status" value="1"/>
</dbReference>
<dbReference type="PROSITE" id="PS00194">
    <property type="entry name" value="THIOREDOXIN_1"/>
    <property type="match status" value="1"/>
</dbReference>
<dbReference type="SUPFAM" id="SSF52833">
    <property type="entry name" value="Thioredoxin-like"/>
    <property type="match status" value="1"/>
</dbReference>
<reference evidence="10 11" key="1">
    <citation type="submission" date="2018-08" db="EMBL/GenBank/DDBJ databases">
        <authorList>
            <person name="Laetsch R D."/>
            <person name="Stevens L."/>
            <person name="Kumar S."/>
            <person name="Blaxter L. M."/>
        </authorList>
    </citation>
    <scope>NUCLEOTIDE SEQUENCE [LARGE SCALE GENOMIC DNA]</scope>
</reference>
<protein>
    <recommendedName>
        <fullName evidence="1">protein-disulfide reductase</fullName>
        <ecNumber evidence="1">1.8.1.8</ecNumber>
    </recommendedName>
</protein>
<dbReference type="Proteomes" id="UP000277928">
    <property type="component" value="Unassembled WGS sequence"/>
</dbReference>
<dbReference type="InterPro" id="IPR036249">
    <property type="entry name" value="Thioredoxin-like_sf"/>
</dbReference>
<feature type="domain" description="Thioredoxin" evidence="9">
    <location>
        <begin position="16"/>
        <end position="159"/>
    </location>
</feature>
<dbReference type="InterPro" id="IPR052259">
    <property type="entry name" value="Nucleoredoxin-like"/>
</dbReference>
<evidence type="ECO:0000256" key="4">
    <source>
        <dbReference type="ARBA" id="ARBA00023027"/>
    </source>
</evidence>
<dbReference type="PANTHER" id="PTHR13871">
    <property type="entry name" value="THIOREDOXIN"/>
    <property type="match status" value="1"/>
</dbReference>
<comment type="similarity">
    <text evidence="5">Belongs to the nucleoredoxin family.</text>
</comment>
<evidence type="ECO:0000256" key="8">
    <source>
        <dbReference type="SAM" id="Phobius"/>
    </source>
</evidence>